<evidence type="ECO:0000313" key="2">
    <source>
        <dbReference type="Proteomes" id="UP000502179"/>
    </source>
</evidence>
<dbReference type="NCBIfam" id="NF004981">
    <property type="entry name" value="PRK06361.1"/>
    <property type="match status" value="1"/>
</dbReference>
<dbReference type="InterPro" id="IPR003141">
    <property type="entry name" value="Pol/His_phosphatase_N"/>
</dbReference>
<gene>
    <name evidence="1" type="ORF">G4V39_01945</name>
</gene>
<dbReference type="GO" id="GO:0008270">
    <property type="term" value="F:zinc ion binding"/>
    <property type="evidence" value="ECO:0007669"/>
    <property type="project" value="TreeGrafter"/>
</dbReference>
<proteinExistence type="predicted"/>
<dbReference type="SMART" id="SM00481">
    <property type="entry name" value="POLIIIAc"/>
    <property type="match status" value="1"/>
</dbReference>
<dbReference type="InterPro" id="IPR016195">
    <property type="entry name" value="Pol/histidinol_Pase-like"/>
</dbReference>
<dbReference type="Pfam" id="PF02811">
    <property type="entry name" value="PHP"/>
    <property type="match status" value="1"/>
</dbReference>
<dbReference type="RefSeq" id="WP_166031331.1">
    <property type="nucleotide sequence ID" value="NZ_CP048877.1"/>
</dbReference>
<organism evidence="1 2">
    <name type="scientific">Thermosulfuriphilus ammonigenes</name>
    <dbReference type="NCBI Taxonomy" id="1936021"/>
    <lineage>
        <taxon>Bacteria</taxon>
        <taxon>Pseudomonadati</taxon>
        <taxon>Thermodesulfobacteriota</taxon>
        <taxon>Thermodesulfobacteria</taxon>
        <taxon>Thermodesulfobacteriales</taxon>
        <taxon>Thermodesulfobacteriaceae</taxon>
        <taxon>Thermosulfuriphilus</taxon>
    </lineage>
</organism>
<keyword evidence="2" id="KW-1185">Reference proteome</keyword>
<name>A0A6G7PTV0_9BACT</name>
<dbReference type="PANTHER" id="PTHR36928:SF1">
    <property type="entry name" value="PHOSPHATASE YCDX-RELATED"/>
    <property type="match status" value="1"/>
</dbReference>
<dbReference type="Proteomes" id="UP000502179">
    <property type="component" value="Chromosome"/>
</dbReference>
<dbReference type="CDD" id="cd07432">
    <property type="entry name" value="PHP_HisPPase"/>
    <property type="match status" value="1"/>
</dbReference>
<dbReference type="AlphaFoldDB" id="A0A6G7PTV0"/>
<dbReference type="PANTHER" id="PTHR36928">
    <property type="entry name" value="PHOSPHATASE YCDX-RELATED"/>
    <property type="match status" value="1"/>
</dbReference>
<accession>A0A6G7PTV0</accession>
<dbReference type="EMBL" id="CP048877">
    <property type="protein sequence ID" value="QIJ71109.1"/>
    <property type="molecule type" value="Genomic_DNA"/>
</dbReference>
<evidence type="ECO:0000313" key="1">
    <source>
        <dbReference type="EMBL" id="QIJ71109.1"/>
    </source>
</evidence>
<reference evidence="1 2" key="1">
    <citation type="submission" date="2020-02" db="EMBL/GenBank/DDBJ databases">
        <title>Genome analysis of Thermosulfuriphilus ammonigenes ST65T, an anaerobic thermophilic chemolithoautotrophic bacterium isolated from a deep-sea hydrothermal vent.</title>
        <authorList>
            <person name="Slobodkina G."/>
            <person name="Allioux M."/>
            <person name="Merkel A."/>
            <person name="Alain K."/>
            <person name="Jebbar M."/>
            <person name="Slobodkin A."/>
        </authorList>
    </citation>
    <scope>NUCLEOTIDE SEQUENCE [LARGE SCALE GENOMIC DNA]</scope>
    <source>
        <strain evidence="1 2">ST65</strain>
    </source>
</reference>
<sequence length="215" mass="23163">MFDLHCHSIFSDGELIPSELVRRLEVMNYEAVAITDHADASNLDFIIPRLVRVAEEINRASRTKLIPGIEITHVAPELISSLVARARELGARVVVVHGETIVEPVAPGTNRAGILAGADILAHPGLISEEDVRLAAEKGVFLELSGRRGHCLTNGHVAALAKQLGASLIVNSDGHAPDDFLSPERARQVALGAGLREEEVSRLFSQARDHFLISG</sequence>
<protein>
    <submittedName>
        <fullName evidence="1">Histidinol phosphate phosphatase domain-containing protein</fullName>
    </submittedName>
</protein>
<dbReference type="InterPro" id="IPR050243">
    <property type="entry name" value="PHP_phosphatase"/>
</dbReference>
<dbReference type="InterPro" id="IPR004013">
    <property type="entry name" value="PHP_dom"/>
</dbReference>
<dbReference type="KEGG" id="tav:G4V39_01945"/>
<dbReference type="GO" id="GO:0042578">
    <property type="term" value="F:phosphoric ester hydrolase activity"/>
    <property type="evidence" value="ECO:0007669"/>
    <property type="project" value="TreeGrafter"/>
</dbReference>
<dbReference type="Gene3D" id="3.20.20.140">
    <property type="entry name" value="Metal-dependent hydrolases"/>
    <property type="match status" value="1"/>
</dbReference>
<dbReference type="GO" id="GO:0005829">
    <property type="term" value="C:cytosol"/>
    <property type="evidence" value="ECO:0007669"/>
    <property type="project" value="TreeGrafter"/>
</dbReference>
<dbReference type="SUPFAM" id="SSF89550">
    <property type="entry name" value="PHP domain-like"/>
    <property type="match status" value="1"/>
</dbReference>